<dbReference type="GO" id="GO:0005886">
    <property type="term" value="C:plasma membrane"/>
    <property type="evidence" value="ECO:0007669"/>
    <property type="project" value="UniProtKB-SubCell"/>
</dbReference>
<evidence type="ECO:0000256" key="8">
    <source>
        <dbReference type="SAM" id="MobiDB-lite"/>
    </source>
</evidence>
<comment type="subcellular location">
    <subcellularLocation>
        <location evidence="7">Cell membrane</location>
        <topology evidence="7">Peripheral membrane protein</topology>
    </subcellularLocation>
    <subcellularLocation>
        <location evidence="7">Vacuole membrane</location>
        <topology evidence="7">Peripheral membrane protein</topology>
    </subcellularLocation>
</comment>
<feature type="compositionally biased region" description="Low complexity" evidence="8">
    <location>
        <begin position="251"/>
        <end position="268"/>
    </location>
</feature>
<protein>
    <recommendedName>
        <fullName evidence="7">Phosphatidylinositol 4-kinase</fullName>
        <ecNumber evidence="7">2.7.1.67</ecNumber>
    </recommendedName>
</protein>
<keyword evidence="6" id="KW-0472">Membrane</keyword>
<keyword evidence="4 7" id="KW-0418">Kinase</keyword>
<proteinExistence type="inferred from homology"/>
<keyword evidence="1 7" id="KW-1003">Cell membrane</keyword>
<dbReference type="InterPro" id="IPR000403">
    <property type="entry name" value="PI3/4_kinase_cat_dom"/>
</dbReference>
<evidence type="ECO:0000256" key="6">
    <source>
        <dbReference type="ARBA" id="ARBA00023136"/>
    </source>
</evidence>
<evidence type="ECO:0000313" key="11">
    <source>
        <dbReference type="Proteomes" id="UP000193642"/>
    </source>
</evidence>
<comment type="similarity">
    <text evidence="7">Belongs to the PI3/PI4-kinase family.</text>
</comment>
<dbReference type="GO" id="GO:0007032">
    <property type="term" value="P:endosome organization"/>
    <property type="evidence" value="ECO:0007669"/>
    <property type="project" value="TreeGrafter"/>
</dbReference>
<dbReference type="Proteomes" id="UP000193642">
    <property type="component" value="Unassembled WGS sequence"/>
</dbReference>
<organism evidence="10 11">
    <name type="scientific">Rhizoclosmatium globosum</name>
    <dbReference type="NCBI Taxonomy" id="329046"/>
    <lineage>
        <taxon>Eukaryota</taxon>
        <taxon>Fungi</taxon>
        <taxon>Fungi incertae sedis</taxon>
        <taxon>Chytridiomycota</taxon>
        <taxon>Chytridiomycota incertae sedis</taxon>
        <taxon>Chytridiomycetes</taxon>
        <taxon>Chytridiales</taxon>
        <taxon>Chytriomycetaceae</taxon>
        <taxon>Rhizoclosmatium</taxon>
    </lineage>
</organism>
<keyword evidence="3 7" id="KW-0547">Nucleotide-binding</keyword>
<evidence type="ECO:0000259" key="9">
    <source>
        <dbReference type="PROSITE" id="PS50290"/>
    </source>
</evidence>
<dbReference type="AlphaFoldDB" id="A0A1Y2B426"/>
<dbReference type="PANTHER" id="PTHR12865:SF1">
    <property type="entry name" value="PHOSPHATIDYLINOSITOL 4-KINASE TYPE 2"/>
    <property type="match status" value="1"/>
</dbReference>
<dbReference type="InterPro" id="IPR039756">
    <property type="entry name" value="Lsb6/PI4K2"/>
</dbReference>
<evidence type="ECO:0000313" key="10">
    <source>
        <dbReference type="EMBL" id="ORY29484.1"/>
    </source>
</evidence>
<evidence type="ECO:0000256" key="2">
    <source>
        <dbReference type="ARBA" id="ARBA00022679"/>
    </source>
</evidence>
<name>A0A1Y2B426_9FUNG</name>
<keyword evidence="2 7" id="KW-0808">Transferase</keyword>
<dbReference type="EC" id="2.7.1.67" evidence="7"/>
<comment type="catalytic activity">
    <reaction evidence="7">
        <text>a 1,2-diacyl-sn-glycero-3-phospho-(1D-myo-inositol) + ATP = a 1,2-diacyl-sn-glycero-3-phospho-(1D-myo-inositol 4-phosphate) + ADP + H(+)</text>
        <dbReference type="Rhea" id="RHEA:19877"/>
        <dbReference type="ChEBI" id="CHEBI:15378"/>
        <dbReference type="ChEBI" id="CHEBI:30616"/>
        <dbReference type="ChEBI" id="CHEBI:57880"/>
        <dbReference type="ChEBI" id="CHEBI:58178"/>
        <dbReference type="ChEBI" id="CHEBI:456216"/>
        <dbReference type="EC" id="2.7.1.67"/>
    </reaction>
</comment>
<dbReference type="GO" id="GO:0000329">
    <property type="term" value="C:fungal-type vacuole membrane"/>
    <property type="evidence" value="ECO:0007669"/>
    <property type="project" value="TreeGrafter"/>
</dbReference>
<evidence type="ECO:0000256" key="5">
    <source>
        <dbReference type="ARBA" id="ARBA00022840"/>
    </source>
</evidence>
<evidence type="ECO:0000256" key="3">
    <source>
        <dbReference type="ARBA" id="ARBA00022741"/>
    </source>
</evidence>
<evidence type="ECO:0000256" key="4">
    <source>
        <dbReference type="ARBA" id="ARBA00022777"/>
    </source>
</evidence>
<sequence length="482" mass="54397">DSLSPLPNSWVSPVGPVTPVDDRLFLDIVNEVRLAIKDGVYPERIQKGSSGSYFCKNRDGKIVGVFKPKNEEPYGTMNPKWTKWFQKTCLPCCFGRSCLVNGAGYLSEACASYIDRRLGLGVVPRTEVVLLASPTFFYTWYEKWLYVRGIRPLPLKVGSFQLFLNGFKDATTFFKDGYDAALQTTNAPPSESTLLRSDSDVSLSSPAHPCNWSPKTQLEFQAGFERLVVLDYLIRNTDRGMDNWMIQYRETTPSPLEPSSSSTTLQIDTDPDQHQPPTPSDTSSIHVAAIDNGLAFPFKHPDRWRAYPYGWSYLPIARVPFSKSTRELVLYSLTSQDWWTETMRGVERIMRIDDAFEEAVWRRQKGVMRGEGYNLAEVLRRSAVSGGNAGIAGGGGEGWSGSPWELVRRPVVAVYEEVEESDEEEGDGWTDRSALIGAGILGGRGDGEERRGGVLEGMRRFRRRVRQRFETFTRSQPFFQHF</sequence>
<keyword evidence="11" id="KW-1185">Reference proteome</keyword>
<dbReference type="EMBL" id="MCGO01000088">
    <property type="protein sequence ID" value="ORY29484.1"/>
    <property type="molecule type" value="Genomic_DNA"/>
</dbReference>
<dbReference type="GO" id="GO:0005524">
    <property type="term" value="F:ATP binding"/>
    <property type="evidence" value="ECO:0007669"/>
    <property type="project" value="UniProtKB-UniRule"/>
</dbReference>
<dbReference type="PANTHER" id="PTHR12865">
    <property type="entry name" value="PHOSPHATIDYLINOSITOL 4-KINASE TYPE-II"/>
    <property type="match status" value="1"/>
</dbReference>
<feature type="domain" description="PI3K/PI4K catalytic" evidence="9">
    <location>
        <begin position="39"/>
        <end position="398"/>
    </location>
</feature>
<comment type="caution">
    <text evidence="10">The sequence shown here is derived from an EMBL/GenBank/DDBJ whole genome shotgun (WGS) entry which is preliminary data.</text>
</comment>
<dbReference type="GO" id="GO:0046854">
    <property type="term" value="P:phosphatidylinositol phosphate biosynthetic process"/>
    <property type="evidence" value="ECO:0007669"/>
    <property type="project" value="UniProtKB-UniRule"/>
</dbReference>
<feature type="non-terminal residue" evidence="10">
    <location>
        <position position="1"/>
    </location>
</feature>
<dbReference type="GO" id="GO:0005768">
    <property type="term" value="C:endosome"/>
    <property type="evidence" value="ECO:0007669"/>
    <property type="project" value="UniProtKB-UniRule"/>
</dbReference>
<dbReference type="InterPro" id="IPR018936">
    <property type="entry name" value="PI3/4_kinase_CS"/>
</dbReference>
<evidence type="ECO:0000256" key="1">
    <source>
        <dbReference type="ARBA" id="ARBA00022475"/>
    </source>
</evidence>
<dbReference type="Pfam" id="PF00454">
    <property type="entry name" value="PI3_PI4_kinase"/>
    <property type="match status" value="1"/>
</dbReference>
<reference evidence="10 11" key="1">
    <citation type="submission" date="2016-07" db="EMBL/GenBank/DDBJ databases">
        <title>Pervasive Adenine N6-methylation of Active Genes in Fungi.</title>
        <authorList>
            <consortium name="DOE Joint Genome Institute"/>
            <person name="Mondo S.J."/>
            <person name="Dannebaum R.O."/>
            <person name="Kuo R.C."/>
            <person name="Labutti K."/>
            <person name="Haridas S."/>
            <person name="Kuo A."/>
            <person name="Salamov A."/>
            <person name="Ahrendt S.R."/>
            <person name="Lipzen A."/>
            <person name="Sullivan W."/>
            <person name="Andreopoulos W.B."/>
            <person name="Clum A."/>
            <person name="Lindquist E."/>
            <person name="Daum C."/>
            <person name="Ramamoorthy G.K."/>
            <person name="Gryganskyi A."/>
            <person name="Culley D."/>
            <person name="Magnuson J.K."/>
            <person name="James T.Y."/>
            <person name="O'Malley M.A."/>
            <person name="Stajich J.E."/>
            <person name="Spatafora J.W."/>
            <person name="Visel A."/>
            <person name="Grigoriev I.V."/>
        </authorList>
    </citation>
    <scope>NUCLEOTIDE SEQUENCE [LARGE SCALE GENOMIC DNA]</scope>
    <source>
        <strain evidence="10 11">JEL800</strain>
    </source>
</reference>
<dbReference type="STRING" id="329046.A0A1Y2B426"/>
<dbReference type="GO" id="GO:0007030">
    <property type="term" value="P:Golgi organization"/>
    <property type="evidence" value="ECO:0007669"/>
    <property type="project" value="TreeGrafter"/>
</dbReference>
<dbReference type="GO" id="GO:0004430">
    <property type="term" value="F:1-phosphatidylinositol 4-kinase activity"/>
    <property type="evidence" value="ECO:0007669"/>
    <property type="project" value="UniProtKB-UniRule"/>
</dbReference>
<gene>
    <name evidence="10" type="ORF">BCR33DRAFT_666627</name>
</gene>
<accession>A0A1Y2B426</accession>
<feature type="region of interest" description="Disordered" evidence="8">
    <location>
        <begin position="251"/>
        <end position="283"/>
    </location>
</feature>
<evidence type="ECO:0000256" key="7">
    <source>
        <dbReference type="RuleBase" id="RU367084"/>
    </source>
</evidence>
<keyword evidence="5 7" id="KW-0067">ATP-binding</keyword>
<dbReference type="GO" id="GO:0005802">
    <property type="term" value="C:trans-Golgi network"/>
    <property type="evidence" value="ECO:0007669"/>
    <property type="project" value="TreeGrafter"/>
</dbReference>
<dbReference type="PROSITE" id="PS00916">
    <property type="entry name" value="PI3_4_KINASE_2"/>
    <property type="match status" value="1"/>
</dbReference>
<comment type="cofactor">
    <cofactor evidence="7">
        <name>Mg(2+)</name>
        <dbReference type="ChEBI" id="CHEBI:18420"/>
    </cofactor>
    <cofactor evidence="7">
        <name>Mn(2+)</name>
        <dbReference type="ChEBI" id="CHEBI:29035"/>
    </cofactor>
</comment>
<dbReference type="OrthoDB" id="3349449at2759"/>
<dbReference type="PROSITE" id="PS50290">
    <property type="entry name" value="PI3_4_KINASE_3"/>
    <property type="match status" value="1"/>
</dbReference>